<name>A0ABW4ZYP6_9BACL</name>
<dbReference type="PRINTS" id="PR00035">
    <property type="entry name" value="HTHGNTR"/>
</dbReference>
<dbReference type="InterPro" id="IPR000524">
    <property type="entry name" value="Tscrpt_reg_HTH_GntR"/>
</dbReference>
<comment type="caution">
    <text evidence="5">The sequence shown here is derived from an EMBL/GenBank/DDBJ whole genome shotgun (WGS) entry which is preliminary data.</text>
</comment>
<evidence type="ECO:0000313" key="6">
    <source>
        <dbReference type="Proteomes" id="UP001597343"/>
    </source>
</evidence>
<dbReference type="PANTHER" id="PTHR43537:SF47">
    <property type="entry name" value="REGULATORY PROTEIN GNTR HTH"/>
    <property type="match status" value="1"/>
</dbReference>
<evidence type="ECO:0000256" key="3">
    <source>
        <dbReference type="ARBA" id="ARBA00023163"/>
    </source>
</evidence>
<dbReference type="SUPFAM" id="SSF46785">
    <property type="entry name" value="Winged helix' DNA-binding domain"/>
    <property type="match status" value="1"/>
</dbReference>
<dbReference type="EMBL" id="JBHUIO010000009">
    <property type="protein sequence ID" value="MFD2171132.1"/>
    <property type="molecule type" value="Genomic_DNA"/>
</dbReference>
<keyword evidence="3" id="KW-0804">Transcription</keyword>
<organism evidence="5 6">
    <name type="scientific">Tumebacillus lipolyticus</name>
    <dbReference type="NCBI Taxonomy" id="1280370"/>
    <lineage>
        <taxon>Bacteria</taxon>
        <taxon>Bacillati</taxon>
        <taxon>Bacillota</taxon>
        <taxon>Bacilli</taxon>
        <taxon>Bacillales</taxon>
        <taxon>Alicyclobacillaceae</taxon>
        <taxon>Tumebacillus</taxon>
    </lineage>
</organism>
<evidence type="ECO:0000313" key="5">
    <source>
        <dbReference type="EMBL" id="MFD2171132.1"/>
    </source>
</evidence>
<sequence>MTLQRAVRSSLVKQVVEQLESFIETGKWQIGARIPAEPELVNQLGVSRNTIREAVQALIHTGMLEARQGDGTYVRRANQFEAAMLRRLERSTVAETLEARHCLEREIARLAAMRRTEEDLRAIRSCLAERDREDQHTDSFVEADFEFHIMIATATHNSVLIDLYKHMSESLRMSISSTVGDAEWAENHRAAHHALVDAIAAQDAIAAEEAASKLVQASQDAWVRQER</sequence>
<dbReference type="Proteomes" id="UP001597343">
    <property type="component" value="Unassembled WGS sequence"/>
</dbReference>
<dbReference type="Gene3D" id="1.10.10.10">
    <property type="entry name" value="Winged helix-like DNA-binding domain superfamily/Winged helix DNA-binding domain"/>
    <property type="match status" value="1"/>
</dbReference>
<dbReference type="SUPFAM" id="SSF48008">
    <property type="entry name" value="GntR ligand-binding domain-like"/>
    <property type="match status" value="1"/>
</dbReference>
<accession>A0ABW4ZYP6</accession>
<dbReference type="InterPro" id="IPR008920">
    <property type="entry name" value="TF_FadR/GntR_C"/>
</dbReference>
<dbReference type="InterPro" id="IPR036388">
    <property type="entry name" value="WH-like_DNA-bd_sf"/>
</dbReference>
<reference evidence="6" key="1">
    <citation type="journal article" date="2019" name="Int. J. Syst. Evol. Microbiol.">
        <title>The Global Catalogue of Microorganisms (GCM) 10K type strain sequencing project: providing services to taxonomists for standard genome sequencing and annotation.</title>
        <authorList>
            <consortium name="The Broad Institute Genomics Platform"/>
            <consortium name="The Broad Institute Genome Sequencing Center for Infectious Disease"/>
            <person name="Wu L."/>
            <person name="Ma J."/>
        </authorList>
    </citation>
    <scope>NUCLEOTIDE SEQUENCE [LARGE SCALE GENOMIC DNA]</scope>
    <source>
        <strain evidence="6">CGMCC 1.13574</strain>
    </source>
</reference>
<feature type="domain" description="HTH gntR-type" evidence="4">
    <location>
        <begin position="9"/>
        <end position="77"/>
    </location>
</feature>
<dbReference type="Pfam" id="PF07729">
    <property type="entry name" value="FCD"/>
    <property type="match status" value="1"/>
</dbReference>
<proteinExistence type="predicted"/>
<dbReference type="SMART" id="SM00345">
    <property type="entry name" value="HTH_GNTR"/>
    <property type="match status" value="1"/>
</dbReference>
<dbReference type="InterPro" id="IPR011711">
    <property type="entry name" value="GntR_C"/>
</dbReference>
<dbReference type="RefSeq" id="WP_386047700.1">
    <property type="nucleotide sequence ID" value="NZ_JBHUIO010000009.1"/>
</dbReference>
<dbReference type="Pfam" id="PF00392">
    <property type="entry name" value="GntR"/>
    <property type="match status" value="1"/>
</dbReference>
<keyword evidence="1" id="KW-0805">Transcription regulation</keyword>
<keyword evidence="6" id="KW-1185">Reference proteome</keyword>
<dbReference type="SMART" id="SM00895">
    <property type="entry name" value="FCD"/>
    <property type="match status" value="1"/>
</dbReference>
<dbReference type="PROSITE" id="PS50949">
    <property type="entry name" value="HTH_GNTR"/>
    <property type="match status" value="1"/>
</dbReference>
<evidence type="ECO:0000256" key="2">
    <source>
        <dbReference type="ARBA" id="ARBA00023125"/>
    </source>
</evidence>
<protein>
    <submittedName>
        <fullName evidence="5">FadR/GntR family transcriptional regulator</fullName>
    </submittedName>
</protein>
<evidence type="ECO:0000259" key="4">
    <source>
        <dbReference type="PROSITE" id="PS50949"/>
    </source>
</evidence>
<keyword evidence="2" id="KW-0238">DNA-binding</keyword>
<dbReference type="PANTHER" id="PTHR43537">
    <property type="entry name" value="TRANSCRIPTIONAL REGULATOR, GNTR FAMILY"/>
    <property type="match status" value="1"/>
</dbReference>
<dbReference type="Gene3D" id="1.20.120.530">
    <property type="entry name" value="GntR ligand-binding domain-like"/>
    <property type="match status" value="1"/>
</dbReference>
<evidence type="ECO:0000256" key="1">
    <source>
        <dbReference type="ARBA" id="ARBA00023015"/>
    </source>
</evidence>
<gene>
    <name evidence="5" type="ORF">ACFSOY_14285</name>
</gene>
<dbReference type="CDD" id="cd07377">
    <property type="entry name" value="WHTH_GntR"/>
    <property type="match status" value="1"/>
</dbReference>
<dbReference type="InterPro" id="IPR036390">
    <property type="entry name" value="WH_DNA-bd_sf"/>
</dbReference>